<reference evidence="1" key="1">
    <citation type="submission" date="2023-05" db="EMBL/GenBank/DDBJ databases">
        <authorList>
            <person name="Stuckert A."/>
        </authorList>
    </citation>
    <scope>NUCLEOTIDE SEQUENCE</scope>
</reference>
<organism evidence="1 2">
    <name type="scientific">Staurois parvus</name>
    <dbReference type="NCBI Taxonomy" id="386267"/>
    <lineage>
        <taxon>Eukaryota</taxon>
        <taxon>Metazoa</taxon>
        <taxon>Chordata</taxon>
        <taxon>Craniata</taxon>
        <taxon>Vertebrata</taxon>
        <taxon>Euteleostomi</taxon>
        <taxon>Amphibia</taxon>
        <taxon>Batrachia</taxon>
        <taxon>Anura</taxon>
        <taxon>Neobatrachia</taxon>
        <taxon>Ranoidea</taxon>
        <taxon>Ranidae</taxon>
        <taxon>Staurois</taxon>
    </lineage>
</organism>
<dbReference type="EMBL" id="CATNWA010014905">
    <property type="protein sequence ID" value="CAI9577308.1"/>
    <property type="molecule type" value="Genomic_DNA"/>
</dbReference>
<evidence type="ECO:0000313" key="2">
    <source>
        <dbReference type="Proteomes" id="UP001162483"/>
    </source>
</evidence>
<accession>A0ABN9E1A7</accession>
<proteinExistence type="predicted"/>
<comment type="caution">
    <text evidence="1">The sequence shown here is derived from an EMBL/GenBank/DDBJ whole genome shotgun (WGS) entry which is preliminary data.</text>
</comment>
<keyword evidence="2" id="KW-1185">Reference proteome</keyword>
<gene>
    <name evidence="1" type="ORF">SPARVUS_LOCUS8690581</name>
</gene>
<name>A0ABN9E1A7_9NEOB</name>
<protein>
    <submittedName>
        <fullName evidence="1">Uncharacterized protein</fullName>
    </submittedName>
</protein>
<sequence>VYRPAFTYSAPVTKTRKKRKFFPTSTILPVSKPVSLPSENPPSVVQPGASAPAIQPDTIQCLMTQCPLSCLLTRCPLSSQMTRCLLSSQMT</sequence>
<feature type="non-terminal residue" evidence="1">
    <location>
        <position position="1"/>
    </location>
</feature>
<dbReference type="Proteomes" id="UP001162483">
    <property type="component" value="Unassembled WGS sequence"/>
</dbReference>
<evidence type="ECO:0000313" key="1">
    <source>
        <dbReference type="EMBL" id="CAI9577308.1"/>
    </source>
</evidence>